<gene>
    <name evidence="10" type="ORF">LODBEIA_P14520</name>
</gene>
<reference evidence="10 11" key="1">
    <citation type="submission" date="2024-03" db="EMBL/GenBank/DDBJ databases">
        <authorList>
            <person name="Brejova B."/>
        </authorList>
    </citation>
    <scope>NUCLEOTIDE SEQUENCE [LARGE SCALE GENOMIC DNA]</scope>
    <source>
        <strain evidence="10 11">CBS 14171</strain>
    </source>
</reference>
<dbReference type="Pfam" id="PF00226">
    <property type="entry name" value="DnaJ"/>
    <property type="match status" value="1"/>
</dbReference>
<evidence type="ECO:0000256" key="1">
    <source>
        <dbReference type="ARBA" id="ARBA00022692"/>
    </source>
</evidence>
<feature type="chain" id="PRO_5045669673" description="J domain-containing protein" evidence="8">
    <location>
        <begin position="17"/>
        <end position="298"/>
    </location>
</feature>
<organism evidence="10 11">
    <name type="scientific">Lodderomyces beijingensis</name>
    <dbReference type="NCBI Taxonomy" id="1775926"/>
    <lineage>
        <taxon>Eukaryota</taxon>
        <taxon>Fungi</taxon>
        <taxon>Dikarya</taxon>
        <taxon>Ascomycota</taxon>
        <taxon>Saccharomycotina</taxon>
        <taxon>Pichiomycetes</taxon>
        <taxon>Debaryomycetaceae</taxon>
        <taxon>Candida/Lodderomyces clade</taxon>
        <taxon>Lodderomyces</taxon>
    </lineage>
</organism>
<protein>
    <recommendedName>
        <fullName evidence="9">J domain-containing protein</fullName>
    </recommendedName>
</protein>
<keyword evidence="1 7" id="KW-0812">Transmembrane</keyword>
<dbReference type="Proteomes" id="UP001497383">
    <property type="component" value="Chromosome 2"/>
</dbReference>
<proteinExistence type="predicted"/>
<comment type="subcellular location">
    <subcellularLocation>
        <location evidence="5">Endomembrane system</location>
        <topology evidence="5">Single-pass membrane protein</topology>
    </subcellularLocation>
</comment>
<dbReference type="CDD" id="cd06257">
    <property type="entry name" value="DnaJ"/>
    <property type="match status" value="1"/>
</dbReference>
<feature type="domain" description="J" evidence="9">
    <location>
        <begin position="40"/>
        <end position="112"/>
    </location>
</feature>
<dbReference type="PRINTS" id="PR00625">
    <property type="entry name" value="JDOMAIN"/>
</dbReference>
<keyword evidence="3 7" id="KW-1133">Transmembrane helix</keyword>
<accession>A0ABP0ZGE7</accession>
<feature type="signal peptide" evidence="8">
    <location>
        <begin position="1"/>
        <end position="16"/>
    </location>
</feature>
<evidence type="ECO:0000256" key="5">
    <source>
        <dbReference type="ARBA" id="ARBA00037847"/>
    </source>
</evidence>
<dbReference type="Gene3D" id="1.10.287.110">
    <property type="entry name" value="DnaJ domain"/>
    <property type="match status" value="1"/>
</dbReference>
<dbReference type="PANTHER" id="PTHR44653:SF2">
    <property type="entry name" value="DNAJ HOMOLOG SUBFAMILY C MEMBER 1"/>
    <property type="match status" value="1"/>
</dbReference>
<evidence type="ECO:0000256" key="7">
    <source>
        <dbReference type="SAM" id="Phobius"/>
    </source>
</evidence>
<evidence type="ECO:0000256" key="6">
    <source>
        <dbReference type="SAM" id="MobiDB-lite"/>
    </source>
</evidence>
<evidence type="ECO:0000256" key="4">
    <source>
        <dbReference type="ARBA" id="ARBA00023136"/>
    </source>
</evidence>
<evidence type="ECO:0000256" key="8">
    <source>
        <dbReference type="SAM" id="SignalP"/>
    </source>
</evidence>
<feature type="transmembrane region" description="Helical" evidence="7">
    <location>
        <begin position="133"/>
        <end position="152"/>
    </location>
</feature>
<name>A0ABP0ZGE7_9ASCO</name>
<evidence type="ECO:0000259" key="9">
    <source>
        <dbReference type="PROSITE" id="PS50076"/>
    </source>
</evidence>
<dbReference type="PROSITE" id="PS50076">
    <property type="entry name" value="DNAJ_2"/>
    <property type="match status" value="1"/>
</dbReference>
<dbReference type="RefSeq" id="XP_066828390.1">
    <property type="nucleotide sequence ID" value="XM_066971342.1"/>
</dbReference>
<evidence type="ECO:0000256" key="3">
    <source>
        <dbReference type="ARBA" id="ARBA00022989"/>
    </source>
</evidence>
<dbReference type="InterPro" id="IPR036869">
    <property type="entry name" value="J_dom_sf"/>
</dbReference>
<feature type="region of interest" description="Disordered" evidence="6">
    <location>
        <begin position="275"/>
        <end position="298"/>
    </location>
</feature>
<evidence type="ECO:0000313" key="10">
    <source>
        <dbReference type="EMBL" id="CAK9436951.1"/>
    </source>
</evidence>
<dbReference type="EMBL" id="OZ022406">
    <property type="protein sequence ID" value="CAK9436951.1"/>
    <property type="molecule type" value="Genomic_DNA"/>
</dbReference>
<dbReference type="SUPFAM" id="SSF46565">
    <property type="entry name" value="Chaperone J-domain"/>
    <property type="match status" value="1"/>
</dbReference>
<dbReference type="PANTHER" id="PTHR44653">
    <property type="entry name" value="DNAJ HOMOLOG SUBFAMILY C MEMBER 1"/>
    <property type="match status" value="1"/>
</dbReference>
<dbReference type="InterPro" id="IPR001623">
    <property type="entry name" value="DnaJ_domain"/>
</dbReference>
<keyword evidence="11" id="KW-1185">Reference proteome</keyword>
<evidence type="ECO:0000313" key="11">
    <source>
        <dbReference type="Proteomes" id="UP001497383"/>
    </source>
</evidence>
<evidence type="ECO:0000256" key="2">
    <source>
        <dbReference type="ARBA" id="ARBA00022729"/>
    </source>
</evidence>
<dbReference type="GeneID" id="92206648"/>
<keyword evidence="4 7" id="KW-0472">Membrane</keyword>
<dbReference type="SMART" id="SM00271">
    <property type="entry name" value="DnaJ"/>
    <property type="match status" value="1"/>
</dbReference>
<sequence>MRLLYVVLFLFGVCLAWDKDDYEIFKLNDQIQQVLGAETTFYSWLGLEQGPSSTRDEIKRAYRQLSRKLHPDKASSAPRKAQKQAEEVFAMLSLVGDILSDQSKKKRYDYFHAKGFPKWKGTGYYYSKFRPGLVFTMVLLYVLVGVFHYFALRINRLQNFKRIANIRSDVKSQAWGGSQVPPADGSDRRLTNEMNGKVFLVKNTGEVYIEDGEELHLVDEHEINVNPVFKDTLFFKLPAKLYNATLGRYLKPIDTLVQFAKREEAKEVAEPAKVVKKKQPKGKKMELANGKVVYSRKK</sequence>
<dbReference type="InterPro" id="IPR052606">
    <property type="entry name" value="DnaJ_domain_protein"/>
</dbReference>
<keyword evidence="2 8" id="KW-0732">Signal</keyword>